<evidence type="ECO:0000256" key="7">
    <source>
        <dbReference type="ARBA" id="ARBA00023194"/>
    </source>
</evidence>
<dbReference type="InterPro" id="IPR049900">
    <property type="entry name" value="PKS_mFAS_DH"/>
</dbReference>
<evidence type="ECO:0000259" key="11">
    <source>
        <dbReference type="PROSITE" id="PS50075"/>
    </source>
</evidence>
<dbReference type="Pfam" id="PF00698">
    <property type="entry name" value="Acyl_transf_1"/>
    <property type="match status" value="1"/>
</dbReference>
<dbReference type="Pfam" id="PF08659">
    <property type="entry name" value="KR"/>
    <property type="match status" value="1"/>
</dbReference>
<dbReference type="InterPro" id="IPR014043">
    <property type="entry name" value="Acyl_transferase_dom"/>
</dbReference>
<dbReference type="InterPro" id="IPR045851">
    <property type="entry name" value="AMP-bd_C_sf"/>
</dbReference>
<dbReference type="PANTHER" id="PTHR43775">
    <property type="entry name" value="FATTY ACID SYNTHASE"/>
    <property type="match status" value="1"/>
</dbReference>
<dbReference type="SUPFAM" id="SSF51735">
    <property type="entry name" value="NAD(P)-binding Rossmann-fold domains"/>
    <property type="match status" value="2"/>
</dbReference>
<dbReference type="Pfam" id="PF13193">
    <property type="entry name" value="AMP-binding_C"/>
    <property type="match status" value="1"/>
</dbReference>
<dbReference type="InterPro" id="IPR042104">
    <property type="entry name" value="PKS_dehydratase_sf"/>
</dbReference>
<dbReference type="SUPFAM" id="SSF47336">
    <property type="entry name" value="ACP-like"/>
    <property type="match status" value="2"/>
</dbReference>
<dbReference type="SMART" id="SM00824">
    <property type="entry name" value="PKS_TE"/>
    <property type="match status" value="1"/>
</dbReference>
<keyword evidence="15" id="KW-1185">Reference proteome</keyword>
<evidence type="ECO:0000256" key="9">
    <source>
        <dbReference type="ARBA" id="ARBA00029443"/>
    </source>
</evidence>
<dbReference type="NCBIfam" id="TIGR01733">
    <property type="entry name" value="AA-adenyl-dom"/>
    <property type="match status" value="1"/>
</dbReference>
<dbReference type="Pfam" id="PF00109">
    <property type="entry name" value="ketoacyl-synt"/>
    <property type="match status" value="1"/>
</dbReference>
<organism evidence="14 15">
    <name type="scientific">Streptomyces heliomycini</name>
    <dbReference type="NCBI Taxonomy" id="284032"/>
    <lineage>
        <taxon>Bacteria</taxon>
        <taxon>Bacillati</taxon>
        <taxon>Actinomycetota</taxon>
        <taxon>Actinomycetes</taxon>
        <taxon>Kitasatosporales</taxon>
        <taxon>Streptomycetaceae</taxon>
        <taxon>Streptomyces</taxon>
    </lineage>
</organism>
<dbReference type="InterPro" id="IPR014031">
    <property type="entry name" value="Ketoacyl_synth_C"/>
</dbReference>
<dbReference type="InterPro" id="IPR042099">
    <property type="entry name" value="ANL_N_sf"/>
</dbReference>
<dbReference type="InterPro" id="IPR049551">
    <property type="entry name" value="PKS_DH_C"/>
</dbReference>
<dbReference type="PROSITE" id="PS52019">
    <property type="entry name" value="PKS_MFAS_DH"/>
    <property type="match status" value="1"/>
</dbReference>
<dbReference type="InterPro" id="IPR036736">
    <property type="entry name" value="ACP-like_sf"/>
</dbReference>
<dbReference type="Gene3D" id="3.40.50.1820">
    <property type="entry name" value="alpha/beta hydrolase"/>
    <property type="match status" value="1"/>
</dbReference>
<dbReference type="Pfam" id="PF00501">
    <property type="entry name" value="AMP-binding"/>
    <property type="match status" value="1"/>
</dbReference>
<reference evidence="14 15" key="1">
    <citation type="submission" date="2024-09" db="EMBL/GenBank/DDBJ databases">
        <authorList>
            <person name="Sun Q."/>
            <person name="Mori K."/>
        </authorList>
    </citation>
    <scope>NUCLEOTIDE SEQUENCE [LARGE SCALE GENOMIC DNA]</scope>
    <source>
        <strain evidence="14 15">JCM 9767</strain>
    </source>
</reference>
<feature type="domain" description="PKS/mFAS DH" evidence="13">
    <location>
        <begin position="912"/>
        <end position="1203"/>
    </location>
</feature>
<dbReference type="PROSITE" id="PS00606">
    <property type="entry name" value="KS3_1"/>
    <property type="match status" value="1"/>
</dbReference>
<feature type="region of interest" description="C-terminal hotdog fold" evidence="10">
    <location>
        <begin position="1053"/>
        <end position="1203"/>
    </location>
</feature>
<evidence type="ECO:0000256" key="6">
    <source>
        <dbReference type="ARBA" id="ARBA00022737"/>
    </source>
</evidence>
<keyword evidence="6" id="KW-0677">Repeat</keyword>
<dbReference type="Gene3D" id="1.10.287.490">
    <property type="entry name" value="Helix hairpin bin"/>
    <property type="match status" value="1"/>
</dbReference>
<gene>
    <name evidence="14" type="ORF">ACFFUA_17285</name>
</gene>
<dbReference type="SUPFAM" id="SSF52151">
    <property type="entry name" value="FabD/lysophospholipase-like"/>
    <property type="match status" value="1"/>
</dbReference>
<comment type="cofactor">
    <cofactor evidence="1">
        <name>pantetheine 4'-phosphate</name>
        <dbReference type="ChEBI" id="CHEBI:47942"/>
    </cofactor>
</comment>
<evidence type="ECO:0000256" key="5">
    <source>
        <dbReference type="ARBA" id="ARBA00022679"/>
    </source>
</evidence>
<dbReference type="InterPro" id="IPR023213">
    <property type="entry name" value="CAT-like_dom_sf"/>
</dbReference>
<evidence type="ECO:0000256" key="4">
    <source>
        <dbReference type="ARBA" id="ARBA00022553"/>
    </source>
</evidence>
<dbReference type="InterPro" id="IPR001242">
    <property type="entry name" value="Condensation_dom"/>
</dbReference>
<dbReference type="SUPFAM" id="SSF55048">
    <property type="entry name" value="Probable ACP-binding domain of malonyl-CoA ACP transacylase"/>
    <property type="match status" value="1"/>
</dbReference>
<keyword evidence="4" id="KW-0597">Phosphoprotein</keyword>
<dbReference type="InterPro" id="IPR016036">
    <property type="entry name" value="Malonyl_transacylase_ACP-bd"/>
</dbReference>
<dbReference type="EMBL" id="JBHMDI010000041">
    <property type="protein sequence ID" value="MFB9349196.1"/>
    <property type="molecule type" value="Genomic_DNA"/>
</dbReference>
<keyword evidence="5" id="KW-0808">Transferase</keyword>
<dbReference type="CDD" id="cd08955">
    <property type="entry name" value="KR_2_FAS_SDR_x"/>
    <property type="match status" value="1"/>
</dbReference>
<feature type="domain" description="Carrier" evidence="11">
    <location>
        <begin position="2841"/>
        <end position="2916"/>
    </location>
</feature>
<evidence type="ECO:0000256" key="1">
    <source>
        <dbReference type="ARBA" id="ARBA00001957"/>
    </source>
</evidence>
<dbReference type="InterPro" id="IPR025110">
    <property type="entry name" value="AMP-bd_C"/>
</dbReference>
<accession>A0ABV5LE63</accession>
<dbReference type="PROSITE" id="PS00455">
    <property type="entry name" value="AMP_BINDING"/>
    <property type="match status" value="1"/>
</dbReference>
<name>A0ABV5LE63_9ACTN</name>
<dbReference type="SUPFAM" id="SSF53474">
    <property type="entry name" value="alpha/beta-Hydrolases"/>
    <property type="match status" value="1"/>
</dbReference>
<evidence type="ECO:0000256" key="3">
    <source>
        <dbReference type="ARBA" id="ARBA00022450"/>
    </source>
</evidence>
<feature type="domain" description="Ketosynthase family 3 (KS3)" evidence="12">
    <location>
        <begin position="10"/>
        <end position="437"/>
    </location>
</feature>
<dbReference type="SMART" id="SM00822">
    <property type="entry name" value="PKS_KR"/>
    <property type="match status" value="1"/>
</dbReference>
<dbReference type="SUPFAM" id="SSF53901">
    <property type="entry name" value="Thiolase-like"/>
    <property type="match status" value="1"/>
</dbReference>
<feature type="active site" description="Proton acceptor; for dehydratase activity" evidence="10">
    <location>
        <position position="941"/>
    </location>
</feature>
<feature type="region of interest" description="N-terminal hotdog fold" evidence="10">
    <location>
        <begin position="912"/>
        <end position="1036"/>
    </location>
</feature>
<dbReference type="InterPro" id="IPR006162">
    <property type="entry name" value="Ppantetheine_attach_site"/>
</dbReference>
<dbReference type="Proteomes" id="UP001589753">
    <property type="component" value="Unassembled WGS sequence"/>
</dbReference>
<dbReference type="InterPro" id="IPR057326">
    <property type="entry name" value="KR_dom"/>
</dbReference>
<dbReference type="InterPro" id="IPR050091">
    <property type="entry name" value="PKS_NRPS_Biosynth_Enz"/>
</dbReference>
<dbReference type="InterPro" id="IPR020806">
    <property type="entry name" value="PKS_PP-bd"/>
</dbReference>
<dbReference type="Pfam" id="PF00550">
    <property type="entry name" value="PP-binding"/>
    <property type="match status" value="2"/>
</dbReference>
<dbReference type="InterPro" id="IPR001227">
    <property type="entry name" value="Ac_transferase_dom_sf"/>
</dbReference>
<dbReference type="InterPro" id="IPR014030">
    <property type="entry name" value="Ketoacyl_synth_N"/>
</dbReference>
<dbReference type="Gene3D" id="3.40.47.10">
    <property type="match status" value="1"/>
</dbReference>
<dbReference type="InterPro" id="IPR020802">
    <property type="entry name" value="TesA-like"/>
</dbReference>
<dbReference type="Gene3D" id="3.40.50.720">
    <property type="entry name" value="NAD(P)-binding Rossmann-like Domain"/>
    <property type="match status" value="1"/>
</dbReference>
<dbReference type="InterPro" id="IPR020845">
    <property type="entry name" value="AMP-binding_CS"/>
</dbReference>
<dbReference type="Gene3D" id="3.10.129.110">
    <property type="entry name" value="Polyketide synthase dehydratase"/>
    <property type="match status" value="1"/>
</dbReference>
<dbReference type="Gene3D" id="3.40.366.10">
    <property type="entry name" value="Malonyl-Coenzyme A Acyl Carrier Protein, domain 2"/>
    <property type="match status" value="1"/>
</dbReference>
<dbReference type="InterPro" id="IPR029058">
    <property type="entry name" value="AB_hydrolase_fold"/>
</dbReference>
<dbReference type="Pfam" id="PF00668">
    <property type="entry name" value="Condensation"/>
    <property type="match status" value="1"/>
</dbReference>
<dbReference type="PROSITE" id="PS00012">
    <property type="entry name" value="PHOSPHOPANTETHEINE"/>
    <property type="match status" value="2"/>
</dbReference>
<dbReference type="RefSeq" id="WP_380956123.1">
    <property type="nucleotide sequence ID" value="NZ_JBHMDI010000041.1"/>
</dbReference>
<dbReference type="InterPro" id="IPR036291">
    <property type="entry name" value="NAD(P)-bd_dom_sf"/>
</dbReference>
<dbReference type="InterPro" id="IPR020807">
    <property type="entry name" value="PKS_DH"/>
</dbReference>
<dbReference type="InterPro" id="IPR032821">
    <property type="entry name" value="PKS_assoc"/>
</dbReference>
<comment type="caution">
    <text evidence="14">The sequence shown here is derived from an EMBL/GenBank/DDBJ whole genome shotgun (WGS) entry which is preliminary data.</text>
</comment>
<dbReference type="Pfam" id="PF21089">
    <property type="entry name" value="PKS_DH_N"/>
    <property type="match status" value="1"/>
</dbReference>
<dbReference type="SMART" id="SM00827">
    <property type="entry name" value="PKS_AT"/>
    <property type="match status" value="1"/>
</dbReference>
<feature type="active site" description="Proton donor; for dehydratase activity" evidence="10">
    <location>
        <position position="1114"/>
    </location>
</feature>
<keyword evidence="7" id="KW-0045">Antibiotic biosynthesis</keyword>
<dbReference type="InterPro" id="IPR016035">
    <property type="entry name" value="Acyl_Trfase/lysoPLipase"/>
</dbReference>
<dbReference type="InterPro" id="IPR049552">
    <property type="entry name" value="PKS_DH_N"/>
</dbReference>
<dbReference type="CDD" id="cd19531">
    <property type="entry name" value="LCL_NRPS-like"/>
    <property type="match status" value="1"/>
</dbReference>
<dbReference type="Gene3D" id="3.30.300.30">
    <property type="match status" value="1"/>
</dbReference>
<evidence type="ECO:0000256" key="8">
    <source>
        <dbReference type="ARBA" id="ARBA00023315"/>
    </source>
</evidence>
<dbReference type="Gene3D" id="1.10.1200.10">
    <property type="entry name" value="ACP-like"/>
    <property type="match status" value="2"/>
</dbReference>
<evidence type="ECO:0000256" key="2">
    <source>
        <dbReference type="ARBA" id="ARBA00004792"/>
    </source>
</evidence>
<dbReference type="InterPro" id="IPR000873">
    <property type="entry name" value="AMP-dep_synth/lig_dom"/>
</dbReference>
<evidence type="ECO:0000313" key="15">
    <source>
        <dbReference type="Proteomes" id="UP001589753"/>
    </source>
</evidence>
<comment type="similarity">
    <text evidence="9">In the C-terminal section; belongs to the NRP synthetase family.</text>
</comment>
<dbReference type="InterPro" id="IPR001031">
    <property type="entry name" value="Thioesterase"/>
</dbReference>
<dbReference type="InterPro" id="IPR016039">
    <property type="entry name" value="Thiolase-like"/>
</dbReference>
<dbReference type="Gene3D" id="3.40.50.12780">
    <property type="entry name" value="N-terminal domain of ligase-like"/>
    <property type="match status" value="1"/>
</dbReference>
<dbReference type="Pfam" id="PF14765">
    <property type="entry name" value="PS-DH"/>
    <property type="match status" value="1"/>
</dbReference>
<dbReference type="SMART" id="SM00826">
    <property type="entry name" value="PKS_DH"/>
    <property type="match status" value="1"/>
</dbReference>
<feature type="domain" description="Carrier" evidence="11">
    <location>
        <begin position="1755"/>
        <end position="1829"/>
    </location>
</feature>
<evidence type="ECO:0000313" key="14">
    <source>
        <dbReference type="EMBL" id="MFB9349196.1"/>
    </source>
</evidence>
<dbReference type="PROSITE" id="PS50075">
    <property type="entry name" value="CARRIER"/>
    <property type="match status" value="2"/>
</dbReference>
<dbReference type="InterPro" id="IPR018201">
    <property type="entry name" value="Ketoacyl_synth_AS"/>
</dbReference>
<dbReference type="SUPFAM" id="SSF56801">
    <property type="entry name" value="Acetyl-CoA synthetase-like"/>
    <property type="match status" value="1"/>
</dbReference>
<dbReference type="Gene3D" id="3.30.559.10">
    <property type="entry name" value="Chloramphenicol acetyltransferase-like domain"/>
    <property type="match status" value="1"/>
</dbReference>
<evidence type="ECO:0000259" key="13">
    <source>
        <dbReference type="PROSITE" id="PS52019"/>
    </source>
</evidence>
<dbReference type="CDD" id="cd00833">
    <property type="entry name" value="PKS"/>
    <property type="match status" value="1"/>
</dbReference>
<evidence type="ECO:0000256" key="10">
    <source>
        <dbReference type="PROSITE-ProRule" id="PRU01363"/>
    </source>
</evidence>
<proteinExistence type="inferred from homology"/>
<dbReference type="Pfam" id="PF16197">
    <property type="entry name" value="KAsynt_C_assoc"/>
    <property type="match status" value="1"/>
</dbReference>
<dbReference type="SMART" id="SM00823">
    <property type="entry name" value="PKS_PP"/>
    <property type="match status" value="2"/>
</dbReference>
<dbReference type="SUPFAM" id="SSF52777">
    <property type="entry name" value="CoA-dependent acyltransferases"/>
    <property type="match status" value="2"/>
</dbReference>
<dbReference type="Pfam" id="PF02801">
    <property type="entry name" value="Ketoacyl-synt_C"/>
    <property type="match status" value="1"/>
</dbReference>
<sequence>MSELQRVATRDKVAIIGMGCRLPGGASDYRTFWQNLLHGKDCIVPTPPDRYDITTLASQDQARPGRLVGGRGGYIDGFDEFDPAFFGISPREAAHMDPQQRKLLEVAWEALEDGGQKPAELAGQNVGVFVGAFTLDYKILQFADLGFETLTAHTATGTMMTMVSNRISYCFDFRGPSISLDTACSSSLVAVHLACQSLSRGESKLALAGGVLLHSAPQYTIAETKGGFLSPDGRSRTFDASANGYVRAEGVGVIALKPLDDALRDGDPVHAVIIGSGVNQDGRTDGITVPNADAQVSLVEQVCAEAGITPGGLQYVEAHGTSTPVGDPIEAGALGRALSIGRTPGARCYVGSVKANIGHCESAAGVAGLIKTVLSLKHRTVPPHINLDEINPAIDLASLPYEIPTRAVPWPDHEGPARAGVNSFGFGGTNAHVLLEAAPADGTAGLPRQRRARSGPAILPLTARDPALLTEVAENIRRELSGAHGPAPSLPDLAHTLAHRRQHLEARLSVVYDSPASLKEALDASLRGEAHPRVLLDRRLPAQDRRLVWVFTGMGPQWWGMGRQLFETEPVYREAVEACDRAMSEFTAWSLVEELAADEAGSRMSETWLAQPANFAVQVGLAALWRSYGVRPDAVVGHSTGEIAAFYEAGVYSLRDAAAIAVHRSRLQQKLVGTGTMLAVGLPEAEALRRVRPHTGRVSVAAVNSPTALTLAGDEQALSEIADGLKEEGVFAKFLAVRVPYHSSRMDAIKEDLLSSLAGLRPGQARIPLCLTAGGAWAGRYAKGPELDAAYWWRNVRDSVRFTDAVDRLADDGHGVFLEIGPHPVLAHAINETLAARGRESRTMPSIRRQEDERERFALSLAALHNIGVDIDWAAVHPTGKPVPLPRYPWKRERYWTEPEPVERVRLGRLDHPLLGRRLDTAEPTWEARIDVESQPYLEDHRIQGSVVFPAAGYVEMATQAVRTMTGGDAVLADIELRKALFLPAGPEGSTGGTAPVQLSFRGEDAAFTIATASRGDTGERTVHAHGTVRSAQRGHHRRFLPLDVDSVRSRSTRRLSGAACYEALAGLGYHYGPAFQGIEQVWIGPGEALARIRPPEPIGDDAARHHVHPAVLDSCFQTLLTPQLLGGQGGEEVSGTGIRLPLSIGEVDLDAVGNQPLWAYAVLTDDAHGELTGDIAVHADDGHPLGRVTGFRAADIERASAAVSLGTIDSWLADIVWTETPYAPDTADASAAFGGNWLVFADGQGVADELATRIAARGGRCHLVRPGPAYRMAPERHESTTVPGSTADLERLLTELRADGSAPYDHVVHLWSLDLPPMDATRTAADVRERADLAGYSLVALARALPAHQPGSRLHIVTRGCQAVVPGDPAEPLSAPAWGIGRVLGQQELPDHHGTLIDLDPHAGDGITARVTEAEALLRQVTAADGEHEIALRDGRRLTSRLAPVSGLPRPLPPRLRPDGAYLVTGAFGALGRLLCRRLVARGARRLILVGRTAPPARDQWHAVAPDSAAGDRIRFLKELEALGAQPVLAPLDIGDETALTTWLADYRRCQSPPIRGVFHLAGQVRDTLLPEMDRTAFDTVYTPKVLGAYLLHRHLQDEPLDHFVLFSSIASLLTTAGQTNYAAGNAFLDALAHHRRARGLPALSIDWGPWATGMIEELGLVEHYRTRRGMSSLSPDAGMAVLERVIGQDRAQLLVATVVDWPVFLAWYPQPPPLVADLASAADKADAPAAGNGSTPDTFRSVFRAADPDAREALLTDRFTHVIAGVLRMPAEQVDPATGLGALGLDSLLAMELRSRVQADLGVTLPVVALLGNTPVGDLVNRVHEELTELVAAGPDEAGTTAAVEVFDTERQHPLTQNQKALWFLKQLNPDGFAYNIGGAVEIRTEVDPEPMFEAFRVLIERHPCLRANFIHDRGRPVQKVAPAEDSASRTDVALFDVQDRPWEDIHALIVSEYRKPYDLAHDPLVRLRLFRRAPDRWVLMKAVHHIISDAISTFTFIEELLAVYEALRRRRTPQLPPVPARYVDFLNWQNQFLAGRDARRMLDYWKAHLPTDIPALGLPTDRPRPPVQTHNGASEFFVLDGDLSARVHALARKHDVTVFMVLISAYYLLLHHYSGQDDIIVGSPVTGRTHEQFAKVYGYFVNPLPLHLDLAGRPTVAELLVRVRDVVLGGLDHQEYPFVLLVEELGLKHDPSRSAVFQAMFILLTHKVATEKYGYRLEYIELPEEEGQFDLTLSVYEDESDHRFHCVFKYNTDLFLPGTMRRMAAHYTNLLDALTRATPAEPALRLEMLGARERERLVDGWSGAGRQTVAPDVPVHRLISRIAAERPGSVAVSAPAEDGAGLRMTYGELDLRSRARARRLRELGVEDGAVVAVCLDKSPELIVTLLAVLRAGAAYLPLDPRDPQDRLASLIAHTGAGQAVVDAAGGERFTGLPCRVLTLDDLTTGSSPGASGPDVAEPDVGMDAPAYVIHTSGSTGRPKAVLVSHRNLASAYEAWRTEYRLDRDVAVHLQMASPSFDVFTGDLVRALCSGGTLVLVGREVLFNTARLYAVMRQEGVDCAEFVPSVVRGLMAHCEHGGSRLDFMRLLIVGSDSWKVEEYDRLRALCGPGTRLVNSYGLTEATIDSTYFEGPTDGLEPSRTVPIGRPFPGTELYIVDEHGQPVPPGVTGELWIGGTGVATGYLHDHEQTAHRFITRTVGRGSDARPLRLYRTGDLARWDSEGCVHLLGRADAQVKVRGHRVELGEVESRLSQWPALAQVVVTLRPDGRGENILCAYGVAAPGAELDWRRLRRHLAEHLPTHLIPASFTELPELSLTSSGKVDLAALPAPRRAPDDTPYDPPVTLYETRMADHWRAVLGVERVGLQHDFFESGGSSVKLIELIHHLQDEFNLAIPVSHLFRVTTLQGMARTVEHIITGRLPGAQPWLRFNPDAGPVAFCFPPAGGHGLVYRLLAAHLPGYELVAFNYLTGDDKTARYADLIESLQPQGHCELLGYSLGGNLAFEVAKELEHRGREVRDVVVLDSYRVTAAHTVGDEHLGEFERELREHLRKHTGSEELAQETLAQARDYIGFCARTPNIGTVRAAVTVISDEHKAALYAAGEPGSWHGSSTGPTEVLPGSGEHADMLDPGHLEHNAGLVRAVLNRTPAQGRVGASGAATGGETHGA</sequence>
<comment type="pathway">
    <text evidence="2">Antibiotic biosynthesis.</text>
</comment>
<dbReference type="InterPro" id="IPR010071">
    <property type="entry name" value="AA_adenyl_dom"/>
</dbReference>
<dbReference type="PROSITE" id="PS52004">
    <property type="entry name" value="KS3_2"/>
    <property type="match status" value="1"/>
</dbReference>
<dbReference type="InterPro" id="IPR020841">
    <property type="entry name" value="PKS_Beta-ketoAc_synthase_dom"/>
</dbReference>
<dbReference type="Gene3D" id="3.30.70.3290">
    <property type="match status" value="1"/>
</dbReference>
<dbReference type="InterPro" id="IPR009081">
    <property type="entry name" value="PP-bd_ACP"/>
</dbReference>
<keyword evidence="3" id="KW-0596">Phosphopantetheine</keyword>
<keyword evidence="8" id="KW-0012">Acyltransferase</keyword>
<dbReference type="InterPro" id="IPR013968">
    <property type="entry name" value="PKS_KR"/>
</dbReference>
<evidence type="ECO:0000259" key="12">
    <source>
        <dbReference type="PROSITE" id="PS52004"/>
    </source>
</evidence>
<dbReference type="Gene3D" id="3.30.559.30">
    <property type="entry name" value="Nonribosomal peptide synthetase, condensation domain"/>
    <property type="match status" value="1"/>
</dbReference>
<protein>
    <submittedName>
        <fullName evidence="14">Amino acid adenylation domain-containing protein</fullName>
    </submittedName>
</protein>
<dbReference type="PANTHER" id="PTHR43775:SF37">
    <property type="entry name" value="SI:DKEY-61P9.11"/>
    <property type="match status" value="1"/>
</dbReference>
<dbReference type="SMART" id="SM00825">
    <property type="entry name" value="PKS_KS"/>
    <property type="match status" value="1"/>
</dbReference>
<dbReference type="Pfam" id="PF00975">
    <property type="entry name" value="Thioesterase"/>
    <property type="match status" value="1"/>
</dbReference>